<sequence length="377" mass="41393">MALRILTDPAQGAYFILLIILVPVGVAATILRFVATKKSGRSPGIEDWLALGALVSYLSNTILALIALIGFNGRDAVVLALTKPEEYASLQKIVYAALPFFPLQMFFSKASILALYYRVFGVNRTYAWWIYGIFAIHSIWAIVVIVLNLAGCQPVEKNWYPLAPGHCISQAVAAIPEETVNSLIDFAMVILAIVMIRTLQMSSRVKWKLGLLFGLGSLVGVIGFIKLGVQYNPNGQYVYTVLGLWATLQMAAAILCCCAPVYKPLLPDISAWRTLKSWVTRSTMRSTGSQSRPGVGDHGNSFTNSFGSGGPQRARKPGKNNHGQSWTELGESTRQLAWPETHQNEAYALGQVHRGTPETQRDDQEHGIQVQRTVDVV</sequence>
<evidence type="ECO:0000256" key="6">
    <source>
        <dbReference type="SAM" id="MobiDB-lite"/>
    </source>
</evidence>
<dbReference type="STRING" id="77044.A0A1W2TUE1"/>
<dbReference type="GO" id="GO:0016020">
    <property type="term" value="C:membrane"/>
    <property type="evidence" value="ECO:0007669"/>
    <property type="project" value="UniProtKB-SubCell"/>
</dbReference>
<proteinExistence type="inferred from homology"/>
<keyword evidence="10" id="KW-1185">Reference proteome</keyword>
<feature type="region of interest" description="Disordered" evidence="6">
    <location>
        <begin position="283"/>
        <end position="326"/>
    </location>
</feature>
<evidence type="ECO:0000256" key="3">
    <source>
        <dbReference type="ARBA" id="ARBA00022989"/>
    </source>
</evidence>
<reference evidence="9" key="1">
    <citation type="submission" date="2016-03" db="EMBL/GenBank/DDBJ databases">
        <title>Draft genome sequence of Rosellinia necatrix.</title>
        <authorList>
            <person name="Kanematsu S."/>
        </authorList>
    </citation>
    <scope>NUCLEOTIDE SEQUENCE [LARGE SCALE GENOMIC DNA]</scope>
    <source>
        <strain evidence="9">W97</strain>
    </source>
</reference>
<comment type="similarity">
    <text evidence="5">Belongs to the SAT4 family.</text>
</comment>
<dbReference type="Pfam" id="PF20684">
    <property type="entry name" value="Fung_rhodopsin"/>
    <property type="match status" value="1"/>
</dbReference>
<evidence type="ECO:0000256" key="5">
    <source>
        <dbReference type="ARBA" id="ARBA00038359"/>
    </source>
</evidence>
<dbReference type="EMBL" id="DF977543">
    <property type="protein sequence ID" value="GAP92218.1"/>
    <property type="molecule type" value="Genomic_DNA"/>
</dbReference>
<gene>
    <name evidence="9" type="ORF">SAMD00023353_9800070</name>
</gene>
<evidence type="ECO:0000256" key="1">
    <source>
        <dbReference type="ARBA" id="ARBA00004141"/>
    </source>
</evidence>
<feature type="region of interest" description="Disordered" evidence="6">
    <location>
        <begin position="355"/>
        <end position="377"/>
    </location>
</feature>
<keyword evidence="3 7" id="KW-1133">Transmembrane helix</keyword>
<feature type="compositionally biased region" description="Polar residues" evidence="6">
    <location>
        <begin position="283"/>
        <end position="292"/>
    </location>
</feature>
<feature type="compositionally biased region" description="Basic and acidic residues" evidence="6">
    <location>
        <begin position="355"/>
        <end position="366"/>
    </location>
</feature>
<evidence type="ECO:0000313" key="9">
    <source>
        <dbReference type="EMBL" id="GAP92218.1"/>
    </source>
</evidence>
<dbReference type="Proteomes" id="UP000054516">
    <property type="component" value="Unassembled WGS sequence"/>
</dbReference>
<dbReference type="PANTHER" id="PTHR33048:SF47">
    <property type="entry name" value="INTEGRAL MEMBRANE PROTEIN-RELATED"/>
    <property type="match status" value="1"/>
</dbReference>
<dbReference type="AlphaFoldDB" id="A0A1W2TUE1"/>
<protein>
    <submittedName>
        <fullName evidence="9">Putative integral membrane protein</fullName>
    </submittedName>
</protein>
<evidence type="ECO:0000313" key="10">
    <source>
        <dbReference type="Proteomes" id="UP000054516"/>
    </source>
</evidence>
<keyword evidence="4 7" id="KW-0472">Membrane</keyword>
<evidence type="ECO:0000259" key="8">
    <source>
        <dbReference type="Pfam" id="PF20684"/>
    </source>
</evidence>
<feature type="transmembrane region" description="Helical" evidence="7">
    <location>
        <begin position="93"/>
        <end position="116"/>
    </location>
</feature>
<dbReference type="InterPro" id="IPR049326">
    <property type="entry name" value="Rhodopsin_dom_fungi"/>
</dbReference>
<feature type="transmembrane region" description="Helical" evidence="7">
    <location>
        <begin position="47"/>
        <end position="73"/>
    </location>
</feature>
<dbReference type="OMA" id="ICCCAPI"/>
<keyword evidence="2 7" id="KW-0812">Transmembrane</keyword>
<evidence type="ECO:0000256" key="7">
    <source>
        <dbReference type="SAM" id="Phobius"/>
    </source>
</evidence>
<feature type="transmembrane region" description="Helical" evidence="7">
    <location>
        <begin position="12"/>
        <end position="35"/>
    </location>
</feature>
<dbReference type="InterPro" id="IPR052337">
    <property type="entry name" value="SAT4-like"/>
</dbReference>
<evidence type="ECO:0000256" key="2">
    <source>
        <dbReference type="ARBA" id="ARBA00022692"/>
    </source>
</evidence>
<feature type="domain" description="Rhodopsin" evidence="8">
    <location>
        <begin position="31"/>
        <end position="266"/>
    </location>
</feature>
<dbReference type="PANTHER" id="PTHR33048">
    <property type="entry name" value="PTH11-LIKE INTEGRAL MEMBRANE PROTEIN (AFU_ORTHOLOGUE AFUA_5G11245)"/>
    <property type="match status" value="1"/>
</dbReference>
<organism evidence="9">
    <name type="scientific">Rosellinia necatrix</name>
    <name type="common">White root-rot fungus</name>
    <dbReference type="NCBI Taxonomy" id="77044"/>
    <lineage>
        <taxon>Eukaryota</taxon>
        <taxon>Fungi</taxon>
        <taxon>Dikarya</taxon>
        <taxon>Ascomycota</taxon>
        <taxon>Pezizomycotina</taxon>
        <taxon>Sordariomycetes</taxon>
        <taxon>Xylariomycetidae</taxon>
        <taxon>Xylariales</taxon>
        <taxon>Xylariaceae</taxon>
        <taxon>Rosellinia</taxon>
    </lineage>
</organism>
<name>A0A1W2TUE1_ROSNE</name>
<feature type="transmembrane region" description="Helical" evidence="7">
    <location>
        <begin position="128"/>
        <end position="150"/>
    </location>
</feature>
<feature type="transmembrane region" description="Helical" evidence="7">
    <location>
        <begin position="237"/>
        <end position="262"/>
    </location>
</feature>
<evidence type="ECO:0000256" key="4">
    <source>
        <dbReference type="ARBA" id="ARBA00023136"/>
    </source>
</evidence>
<accession>A0A1W2TUE1</accession>
<comment type="subcellular location">
    <subcellularLocation>
        <location evidence="1">Membrane</location>
        <topology evidence="1">Multi-pass membrane protein</topology>
    </subcellularLocation>
</comment>
<dbReference type="OrthoDB" id="444631at2759"/>
<feature type="transmembrane region" description="Helical" evidence="7">
    <location>
        <begin position="211"/>
        <end position="231"/>
    </location>
</feature>